<evidence type="ECO:0000313" key="3">
    <source>
        <dbReference type="EMBL" id="MBE9661266.1"/>
    </source>
</evidence>
<keyword evidence="1" id="KW-0732">Signal</keyword>
<evidence type="ECO:0000259" key="2">
    <source>
        <dbReference type="Pfam" id="PF13205"/>
    </source>
</evidence>
<dbReference type="AlphaFoldDB" id="A0A929PVQ3"/>
<dbReference type="PROSITE" id="PS51257">
    <property type="entry name" value="PROKAR_LIPOPROTEIN"/>
    <property type="match status" value="1"/>
</dbReference>
<evidence type="ECO:0000256" key="1">
    <source>
        <dbReference type="ARBA" id="ARBA00022729"/>
    </source>
</evidence>
<gene>
    <name evidence="3" type="ORF">IRJ16_05175</name>
</gene>
<dbReference type="GO" id="GO:0030246">
    <property type="term" value="F:carbohydrate binding"/>
    <property type="evidence" value="ECO:0007669"/>
    <property type="project" value="InterPro"/>
</dbReference>
<dbReference type="Proteomes" id="UP000622475">
    <property type="component" value="Unassembled WGS sequence"/>
</dbReference>
<proteinExistence type="predicted"/>
<protein>
    <submittedName>
        <fullName evidence="3">Ig-like domain-containing protein</fullName>
    </submittedName>
</protein>
<dbReference type="Gene3D" id="2.60.40.1120">
    <property type="entry name" value="Carboxypeptidase-like, regulatory domain"/>
    <property type="match status" value="1"/>
</dbReference>
<dbReference type="InterPro" id="IPR013784">
    <property type="entry name" value="Carb-bd-like_fold"/>
</dbReference>
<name>A0A929PVQ3_9SPHI</name>
<dbReference type="Pfam" id="PF13205">
    <property type="entry name" value="Big_5"/>
    <property type="match status" value="1"/>
</dbReference>
<dbReference type="RefSeq" id="WP_194110466.1">
    <property type="nucleotide sequence ID" value="NZ_JADFFL010000002.1"/>
</dbReference>
<comment type="caution">
    <text evidence="3">The sequence shown here is derived from an EMBL/GenBank/DDBJ whole genome shotgun (WGS) entry which is preliminary data.</text>
</comment>
<organism evidence="3 4">
    <name type="scientific">Mucilaginibacter myungsuensis</name>
    <dbReference type="NCBI Taxonomy" id="649104"/>
    <lineage>
        <taxon>Bacteria</taxon>
        <taxon>Pseudomonadati</taxon>
        <taxon>Bacteroidota</taxon>
        <taxon>Sphingobacteriia</taxon>
        <taxon>Sphingobacteriales</taxon>
        <taxon>Sphingobacteriaceae</taxon>
        <taxon>Mucilaginibacter</taxon>
    </lineage>
</organism>
<dbReference type="InterPro" id="IPR032812">
    <property type="entry name" value="SbsA_Ig"/>
</dbReference>
<sequence>MGLNTKWYFSGQFLLLVFVVSLIIGCASIQKPQGGPRDRTPPKLLLATPVNQTRNFAAKQIKLDFDEYFKLTNQYQEITLSPTMETPPEYKVKGKSLVINFKDTLSKNTTYVVNFGKAIQDVNESNQLKNFTYVFSTGPHIDSLSISGTVVNTQTSLKEKDATVMIFPLDKDTTYFGKKKPAIFATTDSAGNFTLSNLHDGKYKIYALKETSVNRIFDQDAEEIAFLKTPVNLTKDTQNVQLSLFKQTPDKFRVTDRHFDPDGKMVLLFNRPVLEPSLKINHPAALDEQKIVDITKTRDSAYIYLKNMNFDSISVSVLEKGQVIETVSRTKSAKESYQRVLNFTYGLNTDSKLKPATDLILMASQPVQSFEQSRIRLLEDSVDKADFTIVKDDKEQRKFTLKYKWKQNAKYELQINDNAFTNIYGERNKRLLRQFQVDKLDNYGSVLMKVVVPDSTKSYIVEFIYGLNQVVRTDVVTKTTKLNYANLFAGKYRIKVTYDDNSNGVWDSGNVKKGLYPESIFAPTTVYTIRPLWEDEQTLEVPKQPIIP</sequence>
<reference evidence="3" key="1">
    <citation type="submission" date="2020-10" db="EMBL/GenBank/DDBJ databases">
        <title>Mucilaginibacter mali sp. nov., isolated from rhizosphere soil of apple orchard.</title>
        <authorList>
            <person name="Lee J.-S."/>
            <person name="Kim H.S."/>
            <person name="Kim J.-S."/>
        </authorList>
    </citation>
    <scope>NUCLEOTIDE SEQUENCE</scope>
    <source>
        <strain evidence="3">KCTC 22746</strain>
    </source>
</reference>
<feature type="domain" description="SbsA Ig-like" evidence="2">
    <location>
        <begin position="38"/>
        <end position="137"/>
    </location>
</feature>
<evidence type="ECO:0000313" key="4">
    <source>
        <dbReference type="Proteomes" id="UP000622475"/>
    </source>
</evidence>
<dbReference type="SUPFAM" id="SSF49452">
    <property type="entry name" value="Starch-binding domain-like"/>
    <property type="match status" value="1"/>
</dbReference>
<accession>A0A929PVQ3</accession>
<dbReference type="EMBL" id="JADFFL010000002">
    <property type="protein sequence ID" value="MBE9661266.1"/>
    <property type="molecule type" value="Genomic_DNA"/>
</dbReference>
<keyword evidence="4" id="KW-1185">Reference proteome</keyword>